<dbReference type="EMBL" id="FPAA01000001">
    <property type="protein sequence ID" value="SFS36488.1"/>
    <property type="molecule type" value="Genomic_DNA"/>
</dbReference>
<gene>
    <name evidence="2" type="ORF">SAMN05444972_101428</name>
</gene>
<dbReference type="RefSeq" id="WP_091833105.1">
    <property type="nucleotide sequence ID" value="NZ_FPAA01000001.1"/>
</dbReference>
<protein>
    <submittedName>
        <fullName evidence="2">Uncharacterized protein</fullName>
    </submittedName>
</protein>
<evidence type="ECO:0000313" key="3">
    <source>
        <dbReference type="Proteomes" id="UP000198660"/>
    </source>
</evidence>
<evidence type="ECO:0000256" key="1">
    <source>
        <dbReference type="SAM" id="MobiDB-lite"/>
    </source>
</evidence>
<keyword evidence="3" id="KW-1185">Reference proteome</keyword>
<sequence length="77" mass="8412">MTNQFTSDDHFARHGGVHFSPNASAEEINQFVNEMPVDQRDSFYEVIKSLSDQGLITLHNDGILADGEGQVGGSNDC</sequence>
<accession>A0A1I6P8R2</accession>
<feature type="region of interest" description="Disordered" evidence="1">
    <location>
        <begin position="1"/>
        <end position="22"/>
    </location>
</feature>
<organism evidence="2 3">
    <name type="scientific">Marininema halotolerans</name>
    <dbReference type="NCBI Taxonomy" id="1155944"/>
    <lineage>
        <taxon>Bacteria</taxon>
        <taxon>Bacillati</taxon>
        <taxon>Bacillota</taxon>
        <taxon>Bacilli</taxon>
        <taxon>Bacillales</taxon>
        <taxon>Thermoactinomycetaceae</taxon>
        <taxon>Marininema</taxon>
    </lineage>
</organism>
<proteinExistence type="predicted"/>
<dbReference type="AlphaFoldDB" id="A0A1I6P8R2"/>
<reference evidence="3" key="1">
    <citation type="submission" date="2016-10" db="EMBL/GenBank/DDBJ databases">
        <authorList>
            <person name="Varghese N."/>
            <person name="Submissions S."/>
        </authorList>
    </citation>
    <scope>NUCLEOTIDE SEQUENCE [LARGE SCALE GENOMIC DNA]</scope>
    <source>
        <strain evidence="3">DSM 45789</strain>
    </source>
</reference>
<name>A0A1I6P8R2_9BACL</name>
<evidence type="ECO:0000313" key="2">
    <source>
        <dbReference type="EMBL" id="SFS36488.1"/>
    </source>
</evidence>
<dbReference type="Proteomes" id="UP000198660">
    <property type="component" value="Unassembled WGS sequence"/>
</dbReference>
<dbReference type="OrthoDB" id="2376725at2"/>